<evidence type="ECO:0000259" key="2">
    <source>
        <dbReference type="PROSITE" id="PS51737"/>
    </source>
</evidence>
<accession>W6TDV2</accession>
<dbReference type="PANTHER" id="PTHR30461:SF23">
    <property type="entry name" value="DNA RECOMBINASE-RELATED"/>
    <property type="match status" value="1"/>
</dbReference>
<reference evidence="3 4" key="1">
    <citation type="journal article" date="2014" name="FEMS Microbiol. Lett.">
        <title>Draft genome sequences of three Holospora species (Holospora obtusa, Holospora undulata, and Holospora elegans), endonuclear symbiotic bacteria of the ciliate Paramecium caudatum.</title>
        <authorList>
            <person name="Dohra H."/>
            <person name="Tanaka K."/>
            <person name="Suzuki T."/>
            <person name="Fujishima M."/>
            <person name="Suzuki H."/>
        </authorList>
    </citation>
    <scope>NUCLEOTIDE SEQUENCE [LARGE SCALE GENOMIC DNA]</scope>
    <source>
        <strain evidence="3 4">F1</strain>
    </source>
</reference>
<evidence type="ECO:0000313" key="3">
    <source>
        <dbReference type="EMBL" id="ETZ07273.1"/>
    </source>
</evidence>
<evidence type="ECO:0000313" key="4">
    <source>
        <dbReference type="Proteomes" id="UP000019112"/>
    </source>
</evidence>
<evidence type="ECO:0000259" key="1">
    <source>
        <dbReference type="PROSITE" id="PS51736"/>
    </source>
</evidence>
<dbReference type="Gene3D" id="3.40.50.1390">
    <property type="entry name" value="Resolvase, N-terminal catalytic domain"/>
    <property type="match status" value="1"/>
</dbReference>
<dbReference type="InterPro" id="IPR050639">
    <property type="entry name" value="SSR_resolvase"/>
</dbReference>
<dbReference type="InterPro" id="IPR006119">
    <property type="entry name" value="Resolv_N"/>
</dbReference>
<dbReference type="InterPro" id="IPR025827">
    <property type="entry name" value="Zn_ribbon_recom_dom"/>
</dbReference>
<dbReference type="PROSITE" id="PS51736">
    <property type="entry name" value="RECOMBINASES_3"/>
    <property type="match status" value="1"/>
</dbReference>
<feature type="domain" description="Resolvase/invertase-type recombinase catalytic" evidence="1">
    <location>
        <begin position="6"/>
        <end position="158"/>
    </location>
</feature>
<dbReference type="eggNOG" id="COG1961">
    <property type="taxonomic scope" value="Bacteria"/>
</dbReference>
<dbReference type="AlphaFoldDB" id="W6TDV2"/>
<dbReference type="EMBL" id="AWTR02000055">
    <property type="protein sequence ID" value="ETZ07273.1"/>
    <property type="molecule type" value="Genomic_DNA"/>
</dbReference>
<keyword evidence="4" id="KW-1185">Reference proteome</keyword>
<gene>
    <name evidence="3" type="ORF">P618_200547</name>
</gene>
<dbReference type="Gene3D" id="3.90.1750.20">
    <property type="entry name" value="Putative Large Serine Recombinase, Chain B, Domain 2"/>
    <property type="match status" value="1"/>
</dbReference>
<dbReference type="STRING" id="1399147.P618_200547"/>
<dbReference type="InterPro" id="IPR036162">
    <property type="entry name" value="Resolvase-like_N_sf"/>
</dbReference>
<dbReference type="GO" id="GO:0000150">
    <property type="term" value="F:DNA strand exchange activity"/>
    <property type="evidence" value="ECO:0007669"/>
    <property type="project" value="InterPro"/>
</dbReference>
<dbReference type="Proteomes" id="UP000019112">
    <property type="component" value="Unassembled WGS sequence"/>
</dbReference>
<dbReference type="RefSeq" id="WP_021827736.1">
    <property type="nucleotide sequence ID" value="NZ_AWTR02000055.1"/>
</dbReference>
<dbReference type="Pfam" id="PF00239">
    <property type="entry name" value="Resolvase"/>
    <property type="match status" value="1"/>
</dbReference>
<comment type="caution">
    <text evidence="3">The sequence shown here is derived from an EMBL/GenBank/DDBJ whole genome shotgun (WGS) entry which is preliminary data.</text>
</comment>
<organism evidence="3 4">
    <name type="scientific">Holospora obtusa F1</name>
    <dbReference type="NCBI Taxonomy" id="1399147"/>
    <lineage>
        <taxon>Bacteria</taxon>
        <taxon>Pseudomonadati</taxon>
        <taxon>Pseudomonadota</taxon>
        <taxon>Alphaproteobacteria</taxon>
        <taxon>Holosporales</taxon>
        <taxon>Holosporaceae</taxon>
        <taxon>Holospora</taxon>
    </lineage>
</organism>
<dbReference type="CDD" id="cd03768">
    <property type="entry name" value="SR_ResInv"/>
    <property type="match status" value="1"/>
</dbReference>
<dbReference type="SMART" id="SM00857">
    <property type="entry name" value="Resolvase"/>
    <property type="match status" value="1"/>
</dbReference>
<dbReference type="GO" id="GO:0003677">
    <property type="term" value="F:DNA binding"/>
    <property type="evidence" value="ECO:0007669"/>
    <property type="project" value="InterPro"/>
</dbReference>
<dbReference type="InterPro" id="IPR011109">
    <property type="entry name" value="DNA_bind_recombinase_dom"/>
</dbReference>
<dbReference type="InterPro" id="IPR038109">
    <property type="entry name" value="DNA_bind_recomb_sf"/>
</dbReference>
<sequence>MNKKIRCAIYTRKSHEEGLEQAFNSLDAQRLAAENYIASQQHEGWVALSKFYDDGGYSGGTLNRPALQELFQDIENGLVDCVVVYKIDRLSRSLIDFSKIVELFDKHQVTFVAVTQSFNTSSSMGRLMLNVLLSFAQYERELTGERIRDKFAASKKKGMWMGGNPPLGYDICDRKLVINVQEAKLIRHIFSRFLILRSTTNLARELNQQGHRTKRIISKTGKEYGAQLFTKANLRRTLINPVYKGFVAHKDAVYEGEHEGILEPEFFDEVQRVFEKCPHIRGRESAAKDQALLKNLIRCQVCDVSMTPTYTKKKDKRYRYYACSNHLRGKSCTSHHKTIASNEVERFVVQQVRELLKCPEITAKTLKSLEGQISTDEAFAMLQQIDVIWDSLFPIEQYRIICLLIKAVLVRKDGIDVRIHADGLQSLLLHAGMEACL</sequence>
<dbReference type="SUPFAM" id="SSF53041">
    <property type="entry name" value="Resolvase-like"/>
    <property type="match status" value="1"/>
</dbReference>
<protein>
    <submittedName>
        <fullName evidence="3">DNA recombinase</fullName>
    </submittedName>
</protein>
<feature type="domain" description="Recombinase" evidence="2">
    <location>
        <begin position="166"/>
        <end position="280"/>
    </location>
</feature>
<name>W6TDV2_HOLOB</name>
<dbReference type="Pfam" id="PF07508">
    <property type="entry name" value="Recombinase"/>
    <property type="match status" value="1"/>
</dbReference>
<dbReference type="PANTHER" id="PTHR30461">
    <property type="entry name" value="DNA-INVERTASE FROM LAMBDOID PROPHAGE"/>
    <property type="match status" value="1"/>
</dbReference>
<dbReference type="PROSITE" id="PS51737">
    <property type="entry name" value="RECOMBINASE_DNA_BIND"/>
    <property type="match status" value="1"/>
</dbReference>
<proteinExistence type="predicted"/>
<dbReference type="Pfam" id="PF13408">
    <property type="entry name" value="Zn_ribbon_recom"/>
    <property type="match status" value="1"/>
</dbReference>